<reference evidence="1" key="1">
    <citation type="submission" date="2019-05" db="EMBL/GenBank/DDBJ databases">
        <authorList>
            <consortium name="Pathogen Informatics"/>
        </authorList>
    </citation>
    <scope>NUCLEOTIDE SEQUENCE [LARGE SCALE GENOMIC DNA]</scope>
    <source>
        <strain evidence="1">NCTC12965</strain>
    </source>
</reference>
<proteinExistence type="predicted"/>
<protein>
    <submittedName>
        <fullName evidence="1">Uncharacterized protein</fullName>
    </submittedName>
</protein>
<sequence>MRGYKVNMGLSIFTFGDLFLGRGSFVRESNEAVRRRSSQAR</sequence>
<accession>A0A4U9WPU5</accession>
<dbReference type="EMBL" id="CABEEZ010000170">
    <property type="protein sequence ID" value="VTR61860.1"/>
    <property type="molecule type" value="Genomic_DNA"/>
</dbReference>
<dbReference type="AlphaFoldDB" id="A0A4U9WPU5"/>
<name>A0A4U9WPU5_SERFO</name>
<gene>
    <name evidence="1" type="ORF">NCTC12965_08969</name>
</gene>
<evidence type="ECO:0000313" key="1">
    <source>
        <dbReference type="EMBL" id="VTR61860.1"/>
    </source>
</evidence>
<organism evidence="1">
    <name type="scientific">Serratia fonticola</name>
    <dbReference type="NCBI Taxonomy" id="47917"/>
    <lineage>
        <taxon>Bacteria</taxon>
        <taxon>Pseudomonadati</taxon>
        <taxon>Pseudomonadota</taxon>
        <taxon>Gammaproteobacteria</taxon>
        <taxon>Enterobacterales</taxon>
        <taxon>Yersiniaceae</taxon>
        <taxon>Serratia</taxon>
    </lineage>
</organism>